<dbReference type="EMBL" id="UYRT01085564">
    <property type="protein sequence ID" value="VDN30296.1"/>
    <property type="molecule type" value="Genomic_DNA"/>
</dbReference>
<dbReference type="AlphaFoldDB" id="A0A183E9R1"/>
<name>A0A183E9R1_9BILA</name>
<accession>A0A183E9R1</accession>
<gene>
    <name evidence="2" type="ORF">GPUH_LOCUS17702</name>
</gene>
<organism evidence="4">
    <name type="scientific">Gongylonema pulchrum</name>
    <dbReference type="NCBI Taxonomy" id="637853"/>
    <lineage>
        <taxon>Eukaryota</taxon>
        <taxon>Metazoa</taxon>
        <taxon>Ecdysozoa</taxon>
        <taxon>Nematoda</taxon>
        <taxon>Chromadorea</taxon>
        <taxon>Rhabditida</taxon>
        <taxon>Spirurina</taxon>
        <taxon>Spiruromorpha</taxon>
        <taxon>Spiruroidea</taxon>
        <taxon>Gongylonematidae</taxon>
        <taxon>Gongylonema</taxon>
    </lineage>
</organism>
<sequence length="63" mass="7138">MTAREFISRDFYIRLANSTDNSLMYFTAGGFVILLILQNLYVRTLEADTDADGEKPERKASTS</sequence>
<keyword evidence="3" id="KW-1185">Reference proteome</keyword>
<reference evidence="2 3" key="2">
    <citation type="submission" date="2018-11" db="EMBL/GenBank/DDBJ databases">
        <authorList>
            <consortium name="Pathogen Informatics"/>
        </authorList>
    </citation>
    <scope>NUCLEOTIDE SEQUENCE [LARGE SCALE GENOMIC DNA]</scope>
</reference>
<feature type="transmembrane region" description="Helical" evidence="1">
    <location>
        <begin position="23"/>
        <end position="42"/>
    </location>
</feature>
<keyword evidence="1" id="KW-0812">Transmembrane</keyword>
<evidence type="ECO:0000256" key="1">
    <source>
        <dbReference type="SAM" id="Phobius"/>
    </source>
</evidence>
<evidence type="ECO:0000313" key="3">
    <source>
        <dbReference type="Proteomes" id="UP000271098"/>
    </source>
</evidence>
<keyword evidence="1" id="KW-0472">Membrane</keyword>
<dbReference type="Proteomes" id="UP000271098">
    <property type="component" value="Unassembled WGS sequence"/>
</dbReference>
<evidence type="ECO:0000313" key="4">
    <source>
        <dbReference type="WBParaSite" id="GPUH_0001772501-mRNA-1"/>
    </source>
</evidence>
<dbReference type="WBParaSite" id="GPUH_0001772501-mRNA-1">
    <property type="protein sequence ID" value="GPUH_0001772501-mRNA-1"/>
    <property type="gene ID" value="GPUH_0001772501"/>
</dbReference>
<proteinExistence type="predicted"/>
<protein>
    <submittedName>
        <fullName evidence="4">Translocon-associated protein subunit gamma</fullName>
    </submittedName>
</protein>
<reference evidence="4" key="1">
    <citation type="submission" date="2016-06" db="UniProtKB">
        <authorList>
            <consortium name="WormBaseParasite"/>
        </authorList>
    </citation>
    <scope>IDENTIFICATION</scope>
</reference>
<keyword evidence="1" id="KW-1133">Transmembrane helix</keyword>
<evidence type="ECO:0000313" key="2">
    <source>
        <dbReference type="EMBL" id="VDN30296.1"/>
    </source>
</evidence>